<dbReference type="SUPFAM" id="SSF161084">
    <property type="entry name" value="MAPEG domain-like"/>
    <property type="match status" value="1"/>
</dbReference>
<feature type="transmembrane region" description="Helical" evidence="5">
    <location>
        <begin position="125"/>
        <end position="144"/>
    </location>
</feature>
<dbReference type="RefSeq" id="WP_238223287.1">
    <property type="nucleotide sequence ID" value="NZ_BPQD01000006.1"/>
</dbReference>
<keyword evidence="4 5" id="KW-0472">Membrane</keyword>
<feature type="transmembrane region" description="Helical" evidence="5">
    <location>
        <begin position="50"/>
        <end position="70"/>
    </location>
</feature>
<name>A0ABT8BMT4_9HYPH</name>
<evidence type="ECO:0000256" key="1">
    <source>
        <dbReference type="ARBA" id="ARBA00004370"/>
    </source>
</evidence>
<keyword evidence="7" id="KW-1185">Reference proteome</keyword>
<proteinExistence type="predicted"/>
<evidence type="ECO:0000313" key="6">
    <source>
        <dbReference type="EMBL" id="MDN3592526.1"/>
    </source>
</evidence>
<keyword evidence="2 5" id="KW-0812">Transmembrane</keyword>
<dbReference type="EMBL" id="JAUFPX010000017">
    <property type="protein sequence ID" value="MDN3592526.1"/>
    <property type="molecule type" value="Genomic_DNA"/>
</dbReference>
<feature type="transmembrane region" description="Helical" evidence="5">
    <location>
        <begin position="14"/>
        <end position="35"/>
    </location>
</feature>
<comment type="caution">
    <text evidence="6">The sequence shown here is derived from an EMBL/GenBank/DDBJ whole genome shotgun (WGS) entry which is preliminary data.</text>
</comment>
<gene>
    <name evidence="6" type="ORF">QWZ12_18195</name>
</gene>
<organism evidence="6 7">
    <name type="scientific">Methylobacterium adhaesivum</name>
    <dbReference type="NCBI Taxonomy" id="333297"/>
    <lineage>
        <taxon>Bacteria</taxon>
        <taxon>Pseudomonadati</taxon>
        <taxon>Pseudomonadota</taxon>
        <taxon>Alphaproteobacteria</taxon>
        <taxon>Hyphomicrobiales</taxon>
        <taxon>Methylobacteriaceae</taxon>
        <taxon>Methylobacterium</taxon>
    </lineage>
</organism>
<dbReference type="InterPro" id="IPR001129">
    <property type="entry name" value="Membr-assoc_MAPEG"/>
</dbReference>
<dbReference type="Proteomes" id="UP001224644">
    <property type="component" value="Unassembled WGS sequence"/>
</dbReference>
<sequence>MPGDDAFRQAQRRVALAMALGLTVTMGWLALAVALDAGHPAQPLAERLQAALRADLFVVGWLAAAIADVARRRFFSRDDIAGSAAGAASRAVREAAAILQNTAEQVVLAVPVHLALATVMARPTVALAALAALFGAGRALFWLGYRRGPGGRALGFALTFYPTVAALGLAAAMLVLGRDA</sequence>
<feature type="transmembrane region" description="Helical" evidence="5">
    <location>
        <begin position="156"/>
        <end position="176"/>
    </location>
</feature>
<evidence type="ECO:0000256" key="2">
    <source>
        <dbReference type="ARBA" id="ARBA00022692"/>
    </source>
</evidence>
<protein>
    <submittedName>
        <fullName evidence="6">MAPEG family protein</fullName>
    </submittedName>
</protein>
<dbReference type="Pfam" id="PF01124">
    <property type="entry name" value="MAPEG"/>
    <property type="match status" value="1"/>
</dbReference>
<evidence type="ECO:0000256" key="5">
    <source>
        <dbReference type="SAM" id="Phobius"/>
    </source>
</evidence>
<dbReference type="InterPro" id="IPR023352">
    <property type="entry name" value="MAPEG-like_dom_sf"/>
</dbReference>
<keyword evidence="3 5" id="KW-1133">Transmembrane helix</keyword>
<evidence type="ECO:0000256" key="4">
    <source>
        <dbReference type="ARBA" id="ARBA00023136"/>
    </source>
</evidence>
<comment type="subcellular location">
    <subcellularLocation>
        <location evidence="1">Membrane</location>
    </subcellularLocation>
</comment>
<evidence type="ECO:0000313" key="7">
    <source>
        <dbReference type="Proteomes" id="UP001224644"/>
    </source>
</evidence>
<reference evidence="7" key="1">
    <citation type="journal article" date="2019" name="Int. J. Syst. Evol. Microbiol.">
        <title>The Global Catalogue of Microorganisms (GCM) 10K type strain sequencing project: providing services to taxonomists for standard genome sequencing and annotation.</title>
        <authorList>
            <consortium name="The Broad Institute Genomics Platform"/>
            <consortium name="The Broad Institute Genome Sequencing Center for Infectious Disease"/>
            <person name="Wu L."/>
            <person name="Ma J."/>
        </authorList>
    </citation>
    <scope>NUCLEOTIDE SEQUENCE [LARGE SCALE GENOMIC DNA]</scope>
    <source>
        <strain evidence="7">CECT 7069</strain>
    </source>
</reference>
<evidence type="ECO:0000256" key="3">
    <source>
        <dbReference type="ARBA" id="ARBA00022989"/>
    </source>
</evidence>
<dbReference type="Gene3D" id="1.20.120.550">
    <property type="entry name" value="Membrane associated eicosanoid/glutathione metabolism-like domain"/>
    <property type="match status" value="1"/>
</dbReference>
<accession>A0ABT8BMT4</accession>